<evidence type="ECO:0000313" key="3">
    <source>
        <dbReference type="EMBL" id="BCO11147.1"/>
    </source>
</evidence>
<dbReference type="EMBL" id="AP023213">
    <property type="protein sequence ID" value="BCO11147.1"/>
    <property type="molecule type" value="Genomic_DNA"/>
</dbReference>
<keyword evidence="2" id="KW-0472">Membrane</keyword>
<keyword evidence="2" id="KW-1133">Transmembrane helix</keyword>
<protein>
    <recommendedName>
        <fullName evidence="5">Type II secretion system pseudopilin TklG</fullName>
    </recommendedName>
</protein>
<feature type="compositionally biased region" description="Low complexity" evidence="1">
    <location>
        <begin position="191"/>
        <end position="202"/>
    </location>
</feature>
<organism evidence="3 4">
    <name type="scientific">Citrifermentans bremense</name>
    <dbReference type="NCBI Taxonomy" id="60035"/>
    <lineage>
        <taxon>Bacteria</taxon>
        <taxon>Pseudomonadati</taxon>
        <taxon>Thermodesulfobacteriota</taxon>
        <taxon>Desulfuromonadia</taxon>
        <taxon>Geobacterales</taxon>
        <taxon>Geobacteraceae</taxon>
        <taxon>Citrifermentans</taxon>
    </lineage>
</organism>
<accession>A0A7R7FRY6</accession>
<reference evidence="3 4" key="1">
    <citation type="submission" date="2020-06" db="EMBL/GenBank/DDBJ databases">
        <title>Interaction of electrochemicaly active bacteria, Geobacter bremensis R4 on different carbon anode.</title>
        <authorList>
            <person name="Meng L."/>
            <person name="Yoshida N."/>
        </authorList>
    </citation>
    <scope>NUCLEOTIDE SEQUENCE [LARGE SCALE GENOMIC DNA]</scope>
    <source>
        <strain evidence="3 4">R4</strain>
    </source>
</reference>
<keyword evidence="4" id="KW-1185">Reference proteome</keyword>
<keyword evidence="2" id="KW-0812">Transmembrane</keyword>
<proteinExistence type="predicted"/>
<feature type="compositionally biased region" description="Pro residues" evidence="1">
    <location>
        <begin position="177"/>
        <end position="190"/>
    </location>
</feature>
<dbReference type="Proteomes" id="UP000515472">
    <property type="component" value="Chromosome"/>
</dbReference>
<dbReference type="AlphaFoldDB" id="A0A7R7FRY6"/>
<feature type="region of interest" description="Disordered" evidence="1">
    <location>
        <begin position="175"/>
        <end position="202"/>
    </location>
</feature>
<gene>
    <name evidence="3" type="ORF">GEOBRER4_n0284</name>
</gene>
<evidence type="ECO:0008006" key="5">
    <source>
        <dbReference type="Google" id="ProtNLM"/>
    </source>
</evidence>
<evidence type="ECO:0000256" key="1">
    <source>
        <dbReference type="SAM" id="MobiDB-lite"/>
    </source>
</evidence>
<dbReference type="RefSeq" id="WP_185243922.1">
    <property type="nucleotide sequence ID" value="NZ_AP023213.1"/>
</dbReference>
<feature type="transmembrane region" description="Helical" evidence="2">
    <location>
        <begin position="12"/>
        <end position="33"/>
    </location>
</feature>
<evidence type="ECO:0000256" key="2">
    <source>
        <dbReference type="SAM" id="Phobius"/>
    </source>
</evidence>
<name>A0A7R7FRY6_9BACT</name>
<sequence length="202" mass="22232">MMRRVLSSSGGFTYMTALVLVVVIGVVASRGAIVWRTAMQREKEIELISRGTQIRDALRRWYRVKVAPGESRLTPMNPVPGAVSGAIPSPTELKTLLKDPNLPGNVRYLRPIALIDPMSDKPEKEWVVIREGGRIVGVKSSSEKEPLKQGNFPLDLHPADFEKKKKYSEWEFRYDRVPPPLGTNAPPIPGAAPAANPGNPGT</sequence>
<evidence type="ECO:0000313" key="4">
    <source>
        <dbReference type="Proteomes" id="UP000515472"/>
    </source>
</evidence>